<name>A0ABS6JCS7_9BACI</name>
<feature type="transmembrane region" description="Helical" evidence="1">
    <location>
        <begin position="6"/>
        <end position="24"/>
    </location>
</feature>
<organism evidence="2 3">
    <name type="scientific">Evansella tamaricis</name>
    <dbReference type="NCBI Taxonomy" id="2069301"/>
    <lineage>
        <taxon>Bacteria</taxon>
        <taxon>Bacillati</taxon>
        <taxon>Bacillota</taxon>
        <taxon>Bacilli</taxon>
        <taxon>Bacillales</taxon>
        <taxon>Bacillaceae</taxon>
        <taxon>Evansella</taxon>
    </lineage>
</organism>
<proteinExistence type="predicted"/>
<keyword evidence="3" id="KW-1185">Reference proteome</keyword>
<comment type="caution">
    <text evidence="2">The sequence shown here is derived from an EMBL/GenBank/DDBJ whole genome shotgun (WGS) entry which is preliminary data.</text>
</comment>
<keyword evidence="1" id="KW-0812">Transmembrane</keyword>
<keyword evidence="1" id="KW-1133">Transmembrane helix</keyword>
<evidence type="ECO:0000256" key="1">
    <source>
        <dbReference type="SAM" id="Phobius"/>
    </source>
</evidence>
<protein>
    <submittedName>
        <fullName evidence="2">Uncharacterized protein</fullName>
    </submittedName>
</protein>
<sequence>MDPKKWVASSAIATAVAAGTLYFSKEENREKTMLNWNRLRAKWLNLRKEDMETQYKKKLGHSDPYDIEDNTMVDEGAQYSVSYYNKKQQ</sequence>
<dbReference type="Proteomes" id="UP000784880">
    <property type="component" value="Unassembled WGS sequence"/>
</dbReference>
<dbReference type="RefSeq" id="WP_217065365.1">
    <property type="nucleotide sequence ID" value="NZ_JAHQCS010000073.1"/>
</dbReference>
<evidence type="ECO:0000313" key="3">
    <source>
        <dbReference type="Proteomes" id="UP000784880"/>
    </source>
</evidence>
<accession>A0ABS6JCS7</accession>
<evidence type="ECO:0000313" key="2">
    <source>
        <dbReference type="EMBL" id="MBU9711467.1"/>
    </source>
</evidence>
<gene>
    <name evidence="2" type="ORF">KS419_06950</name>
</gene>
<reference evidence="2 3" key="1">
    <citation type="submission" date="2021-06" db="EMBL/GenBank/DDBJ databases">
        <title>Bacillus sp. RD4P76, an endophyte from a halophyte.</title>
        <authorList>
            <person name="Sun J.-Q."/>
        </authorList>
    </citation>
    <scope>NUCLEOTIDE SEQUENCE [LARGE SCALE GENOMIC DNA]</scope>
    <source>
        <strain evidence="2 3">CGMCC 1.15917</strain>
    </source>
</reference>
<keyword evidence="1" id="KW-0472">Membrane</keyword>
<dbReference type="EMBL" id="JAHQCS010000073">
    <property type="protein sequence ID" value="MBU9711467.1"/>
    <property type="molecule type" value="Genomic_DNA"/>
</dbReference>